<dbReference type="InterPro" id="IPR032675">
    <property type="entry name" value="LRR_dom_sf"/>
</dbReference>
<sequence length="267" mass="30355">MELKNIAIHEMISTEIKVKVETKDDEVKINELISVLSSGEKNRYISKVKKLTLGVNYETFPDTGLSDTGLYDDVIGEEWWDNSCNTVIKLLIENNHLNLECFTLYCFEIGRIDLSELISTNSKTLKEVQVFTMCGKITDQHINMFSKHCNNLEFFSMTVHPLNCFEVNRYITDKAVIRLVSANPKIKYLDLGSCEKLTNISLECIALFLGKELQGISLNRTQITKNALNLFPSSEQLKRVSLEGCSHISPQDINAIKGLMPKTNFIY</sequence>
<dbReference type="EMBL" id="KI294976">
    <property type="protein sequence ID" value="ESA03510.1"/>
    <property type="molecule type" value="Genomic_DNA"/>
</dbReference>
<organism evidence="1">
    <name type="scientific">Rhizophagus irregularis (strain DAOM 181602 / DAOM 197198 / MUCL 43194)</name>
    <name type="common">Arbuscular mycorrhizal fungus</name>
    <name type="synonym">Glomus intraradices</name>
    <dbReference type="NCBI Taxonomy" id="747089"/>
    <lineage>
        <taxon>Eukaryota</taxon>
        <taxon>Fungi</taxon>
        <taxon>Fungi incertae sedis</taxon>
        <taxon>Mucoromycota</taxon>
        <taxon>Glomeromycotina</taxon>
        <taxon>Glomeromycetes</taxon>
        <taxon>Glomerales</taxon>
        <taxon>Glomeraceae</taxon>
        <taxon>Rhizophagus</taxon>
    </lineage>
</organism>
<dbReference type="GO" id="GO:0031146">
    <property type="term" value="P:SCF-dependent proteasomal ubiquitin-dependent protein catabolic process"/>
    <property type="evidence" value="ECO:0007669"/>
    <property type="project" value="TreeGrafter"/>
</dbReference>
<dbReference type="HOGENOM" id="CLU_083969_0_0_1"/>
<gene>
    <name evidence="1" type="ORF">GLOINDRAFT_5492</name>
</gene>
<evidence type="ECO:0008006" key="2">
    <source>
        <dbReference type="Google" id="ProtNLM"/>
    </source>
</evidence>
<protein>
    <recommendedName>
        <fullName evidence="2">RNI-like protein</fullName>
    </recommendedName>
</protein>
<reference evidence="1" key="1">
    <citation type="submission" date="2013-07" db="EMBL/GenBank/DDBJ databases">
        <title>The genome of an arbuscular mycorrhizal fungus provides insights into the evolution of the oldest plant symbiosis.</title>
        <authorList>
            <consortium name="DOE Joint Genome Institute"/>
            <person name="Tisserant E."/>
            <person name="Malbreil M."/>
            <person name="Kuo A."/>
            <person name="Kohler A."/>
            <person name="Symeonidi A."/>
            <person name="Balestrini R."/>
            <person name="Charron P."/>
            <person name="Duensing N."/>
            <person name="Frei-dit-Frey N."/>
            <person name="Gianinazzi-Pearson V."/>
            <person name="Gilbert B."/>
            <person name="Handa Y."/>
            <person name="Hijri M."/>
            <person name="Kaul R."/>
            <person name="Kawaguchi M."/>
            <person name="Krajinski F."/>
            <person name="Lammers P."/>
            <person name="Lapierre D."/>
            <person name="Masclaux F.G."/>
            <person name="Murat C."/>
            <person name="Morin E."/>
            <person name="Ndikumana S."/>
            <person name="Pagni M."/>
            <person name="Petitpierre D."/>
            <person name="Requena N."/>
            <person name="Rosikiewicz P."/>
            <person name="Riley R."/>
            <person name="Saito K."/>
            <person name="San Clemente H."/>
            <person name="Shapiro H."/>
            <person name="van Tuinen D."/>
            <person name="Becard G."/>
            <person name="Bonfante P."/>
            <person name="Paszkowski U."/>
            <person name="Shachar-Hill Y."/>
            <person name="Young J.P."/>
            <person name="Sanders I.R."/>
            <person name="Henrissat B."/>
            <person name="Rensing S.A."/>
            <person name="Grigoriev I.V."/>
            <person name="Corradi N."/>
            <person name="Roux C."/>
            <person name="Martin F."/>
        </authorList>
    </citation>
    <scope>NUCLEOTIDE SEQUENCE</scope>
    <source>
        <strain evidence="1">DAOM 197198</strain>
    </source>
</reference>
<dbReference type="GO" id="GO:0019005">
    <property type="term" value="C:SCF ubiquitin ligase complex"/>
    <property type="evidence" value="ECO:0007669"/>
    <property type="project" value="TreeGrafter"/>
</dbReference>
<dbReference type="SUPFAM" id="SSF52047">
    <property type="entry name" value="RNI-like"/>
    <property type="match status" value="1"/>
</dbReference>
<dbReference type="VEuPathDB" id="FungiDB:RhiirFUN_011350"/>
<dbReference type="PANTHER" id="PTHR13318">
    <property type="entry name" value="PARTNER OF PAIRED, ISOFORM B-RELATED"/>
    <property type="match status" value="1"/>
</dbReference>
<evidence type="ECO:0000313" key="1">
    <source>
        <dbReference type="EMBL" id="ESA03510.1"/>
    </source>
</evidence>
<name>U9T5W6_RHIID</name>
<dbReference type="InterPro" id="IPR006553">
    <property type="entry name" value="Leu-rich_rpt_Cys-con_subtyp"/>
</dbReference>
<dbReference type="SMART" id="SM00367">
    <property type="entry name" value="LRR_CC"/>
    <property type="match status" value="2"/>
</dbReference>
<dbReference type="PANTHER" id="PTHR13318:SF95">
    <property type="entry name" value="F-BOX PROTEIN YLR352W"/>
    <property type="match status" value="1"/>
</dbReference>
<proteinExistence type="predicted"/>
<accession>U9T5W6</accession>
<dbReference type="AlphaFoldDB" id="U9T5W6"/>
<dbReference type="Gene3D" id="3.80.10.10">
    <property type="entry name" value="Ribonuclease Inhibitor"/>
    <property type="match status" value="1"/>
</dbReference>